<name>A0A1T5D7Z5_9FIRM</name>
<evidence type="ECO:0000313" key="4">
    <source>
        <dbReference type="EMBL" id="SKB67789.1"/>
    </source>
</evidence>
<evidence type="ECO:0000259" key="3">
    <source>
        <dbReference type="Pfam" id="PF14242"/>
    </source>
</evidence>
<keyword evidence="2" id="KW-0812">Transmembrane</keyword>
<dbReference type="RefSeq" id="WP_159446480.1">
    <property type="nucleotide sequence ID" value="NZ_DAMBHZ010000008.1"/>
</dbReference>
<reference evidence="5" key="1">
    <citation type="submission" date="2017-02" db="EMBL/GenBank/DDBJ databases">
        <authorList>
            <person name="Varghese N."/>
            <person name="Submissions S."/>
        </authorList>
    </citation>
    <scope>NUCLEOTIDE SEQUENCE [LARGE SCALE GENOMIC DNA]</scope>
    <source>
        <strain evidence="5">ATCC 35199</strain>
    </source>
</reference>
<organism evidence="4 5">
    <name type="scientific">Acetoanaerobium noterae</name>
    <dbReference type="NCBI Taxonomy" id="745369"/>
    <lineage>
        <taxon>Bacteria</taxon>
        <taxon>Bacillati</taxon>
        <taxon>Bacillota</taxon>
        <taxon>Clostridia</taxon>
        <taxon>Peptostreptococcales</taxon>
        <taxon>Filifactoraceae</taxon>
        <taxon>Acetoanaerobium</taxon>
    </lineage>
</organism>
<dbReference type="InterPro" id="IPR025642">
    <property type="entry name" value="DUF4342"/>
</dbReference>
<keyword evidence="2" id="KW-0472">Membrane</keyword>
<feature type="transmembrane region" description="Helical" evidence="2">
    <location>
        <begin position="87"/>
        <end position="113"/>
    </location>
</feature>
<sequence>MKITLEQIDLVRKRTNASYKEAKEALERFDGDVVEALAYLDESGKAPKTEFGSRRAFMDKVRDLIHKGNITKFLVTKDSKTVLNIPLNLVIILALVGNYVFAAALLIALVLGYKFNIVSPNEQNNMSVVPKNPESPVQNQSSNNENQ</sequence>
<gene>
    <name evidence="4" type="ORF">SAMN02745120_2648</name>
</gene>
<feature type="region of interest" description="Disordered" evidence="1">
    <location>
        <begin position="126"/>
        <end position="147"/>
    </location>
</feature>
<feature type="compositionally biased region" description="Polar residues" evidence="1">
    <location>
        <begin position="135"/>
        <end position="147"/>
    </location>
</feature>
<dbReference type="Gene3D" id="1.10.8.10">
    <property type="entry name" value="DNA helicase RuvA subunit, C-terminal domain"/>
    <property type="match status" value="1"/>
</dbReference>
<evidence type="ECO:0000256" key="1">
    <source>
        <dbReference type="SAM" id="MobiDB-lite"/>
    </source>
</evidence>
<feature type="domain" description="DUF4342" evidence="3">
    <location>
        <begin position="54"/>
        <end position="118"/>
    </location>
</feature>
<dbReference type="CDD" id="cd14360">
    <property type="entry name" value="UBA_NAC_like_bac"/>
    <property type="match status" value="1"/>
</dbReference>
<protein>
    <recommendedName>
        <fullName evidence="3">DUF4342 domain-containing protein</fullName>
    </recommendedName>
</protein>
<keyword evidence="2" id="KW-1133">Transmembrane helix</keyword>
<dbReference type="Pfam" id="PF14242">
    <property type="entry name" value="DUF4342"/>
    <property type="match status" value="1"/>
</dbReference>
<dbReference type="SUPFAM" id="SSF46934">
    <property type="entry name" value="UBA-like"/>
    <property type="match status" value="1"/>
</dbReference>
<dbReference type="AlphaFoldDB" id="A0A1T5D7Z5"/>
<evidence type="ECO:0000256" key="2">
    <source>
        <dbReference type="SAM" id="Phobius"/>
    </source>
</evidence>
<keyword evidence="5" id="KW-1185">Reference proteome</keyword>
<accession>A0A1T5D7Z5</accession>
<dbReference type="OrthoDB" id="129626at2"/>
<dbReference type="EMBL" id="FUYN01000007">
    <property type="protein sequence ID" value="SKB67789.1"/>
    <property type="molecule type" value="Genomic_DNA"/>
</dbReference>
<dbReference type="InterPro" id="IPR009060">
    <property type="entry name" value="UBA-like_sf"/>
</dbReference>
<dbReference type="Proteomes" id="UP000243406">
    <property type="component" value="Unassembled WGS sequence"/>
</dbReference>
<evidence type="ECO:0000313" key="5">
    <source>
        <dbReference type="Proteomes" id="UP000243406"/>
    </source>
</evidence>
<proteinExistence type="predicted"/>